<sequence length="68" mass="7339">MSLIPVLEPTSSQTGERIQEVFALAPTSSPSTDKDFTESPISLAKSKTFPSTFLTEKSPGNLEREPPS</sequence>
<name>A0A348B1P8_9CREN</name>
<reference evidence="4" key="2">
    <citation type="submission" date="2018-04" db="EMBL/GenBank/DDBJ databases">
        <title>Complete genome sequence of Sulfodiicoccus acidiphilus strain HS-1.</title>
        <authorList>
            <person name="Sakai H.D."/>
            <person name="Kurosawa N."/>
        </authorList>
    </citation>
    <scope>NUCLEOTIDE SEQUENCE [LARGE SCALE GENOMIC DNA]</scope>
    <source>
        <strain evidence="4">HS-1</strain>
    </source>
</reference>
<dbReference type="EMBL" id="BMQS01000008">
    <property type="protein sequence ID" value="GGT94957.1"/>
    <property type="molecule type" value="Genomic_DNA"/>
</dbReference>
<dbReference type="Proteomes" id="UP000616143">
    <property type="component" value="Unassembled WGS sequence"/>
</dbReference>
<reference evidence="3" key="1">
    <citation type="journal article" date="2014" name="Int. J. Syst. Evol. Microbiol.">
        <title>Complete genome sequence of Corynebacterium casei LMG S-19264T (=DSM 44701T), isolated from a smear-ripened cheese.</title>
        <authorList>
            <consortium name="US DOE Joint Genome Institute (JGI-PGF)"/>
            <person name="Walter F."/>
            <person name="Albersmeier A."/>
            <person name="Kalinowski J."/>
            <person name="Ruckert C."/>
        </authorList>
    </citation>
    <scope>NUCLEOTIDE SEQUENCE</scope>
    <source>
        <strain evidence="3">JCM 31740</strain>
    </source>
</reference>
<gene>
    <name evidence="3" type="ORF">GCM10007116_10730</name>
    <name evidence="2" type="ORF">HS1genome_0489</name>
</gene>
<feature type="region of interest" description="Disordered" evidence="1">
    <location>
        <begin position="23"/>
        <end position="68"/>
    </location>
</feature>
<evidence type="ECO:0000256" key="1">
    <source>
        <dbReference type="SAM" id="MobiDB-lite"/>
    </source>
</evidence>
<evidence type="ECO:0000313" key="2">
    <source>
        <dbReference type="EMBL" id="BBD72100.1"/>
    </source>
</evidence>
<proteinExistence type="predicted"/>
<evidence type="ECO:0000313" key="3">
    <source>
        <dbReference type="EMBL" id="GGT94957.1"/>
    </source>
</evidence>
<organism evidence="2 4">
    <name type="scientific">Sulfodiicoccus acidiphilus</name>
    <dbReference type="NCBI Taxonomy" id="1670455"/>
    <lineage>
        <taxon>Archaea</taxon>
        <taxon>Thermoproteota</taxon>
        <taxon>Thermoprotei</taxon>
        <taxon>Sulfolobales</taxon>
        <taxon>Sulfolobaceae</taxon>
        <taxon>Sulfodiicoccus</taxon>
    </lineage>
</organism>
<dbReference type="AlphaFoldDB" id="A0A348B1P8"/>
<dbReference type="EMBL" id="AP018553">
    <property type="protein sequence ID" value="BBD72100.1"/>
    <property type="molecule type" value="Genomic_DNA"/>
</dbReference>
<reference evidence="3" key="4">
    <citation type="submission" date="2020-09" db="EMBL/GenBank/DDBJ databases">
        <authorList>
            <person name="Sun Q."/>
            <person name="Ohkuma M."/>
        </authorList>
    </citation>
    <scope>NUCLEOTIDE SEQUENCE</scope>
    <source>
        <strain evidence="3">JCM 31740</strain>
    </source>
</reference>
<protein>
    <submittedName>
        <fullName evidence="2">Uncharacterized protein</fullName>
    </submittedName>
</protein>
<reference evidence="2" key="3">
    <citation type="journal article" date="2019" name="BMC Res. Notes">
        <title>Complete genome sequence of the Sulfodiicoccus acidiphilus strain HS-1T, the first crenarchaeon that lacks polB3, isolated from an acidic hot spring in Ohwaku-dani, Hakone, Japan.</title>
        <authorList>
            <person name="Sakai H.D."/>
            <person name="Kurosawa N."/>
        </authorList>
    </citation>
    <scope>NUCLEOTIDE SEQUENCE</scope>
    <source>
        <strain evidence="2">HS-1</strain>
    </source>
</reference>
<keyword evidence="4" id="KW-1185">Reference proteome</keyword>
<evidence type="ECO:0000313" key="4">
    <source>
        <dbReference type="Proteomes" id="UP000276741"/>
    </source>
</evidence>
<accession>A0A348B1P8</accession>
<dbReference type="KEGG" id="sacd:HS1genome_0489"/>
<dbReference type="Proteomes" id="UP000276741">
    <property type="component" value="Chromosome"/>
</dbReference>